<keyword evidence="2" id="KW-0472">Membrane</keyword>
<proteinExistence type="predicted"/>
<dbReference type="EMBL" id="UGSJ01000001">
    <property type="protein sequence ID" value="SUA88568.1"/>
    <property type="molecule type" value="Genomic_DNA"/>
</dbReference>
<dbReference type="InterPro" id="IPR053156">
    <property type="entry name" value="T6SS_TssM-like"/>
</dbReference>
<keyword evidence="1" id="KW-0175">Coiled coil</keyword>
<evidence type="ECO:0000256" key="2">
    <source>
        <dbReference type="SAM" id="Phobius"/>
    </source>
</evidence>
<evidence type="ECO:0000313" key="4">
    <source>
        <dbReference type="EMBL" id="AJC22328.1"/>
    </source>
</evidence>
<dbReference type="Gene3D" id="3.40.50.300">
    <property type="entry name" value="P-loop containing nucleotide triphosphate hydrolases"/>
    <property type="match status" value="1"/>
</dbReference>
<dbReference type="RefSeq" id="WP_039411106.1">
    <property type="nucleotide sequence ID" value="NZ_CP010310.2"/>
</dbReference>
<sequence>MLKNFAKGALWVVLLLILLLACWLTALYLGWSAWSGLLLLCGVLAGAWCVRRAWRMWKTWRPHRKLACESAAAAPVRDTARVDIAWRRGVRLLGNLRNSRLPRWDSVLYALPWIMVMGAAGSGKSTLLTRSRLSSALRPVNQHDPVPPTNALDWWYFDHSVILEPAGNIVDAADPAHEQADWRRLLDRMSRTRRREPLNGIVLTLPAGELLQADPQQLADAGRAMRSRIDALSRIYEAHIPIWIVLTQCDKIPGFVAWGRELPAAMLDTALGVEIQAANATDFVAQAFAGINRRLGEVRLEQSSSCGSDSDALFFPEHAAAMAAPLEAYLAPAFDENPYGETPWLKGIYLTAEVMPEASDAIESAEGPDTSGIRETRTISETAPNGAAQALERAEGAWEGASVPWGWFSKDLFSVVLPAQRDAYRPYTRNGLWRRFARHGLVVSWLALCGLSAVLLTWGYLDARQVITAVSARHQQKLDFSGDLASRLRELSELDTTNRMLETHESLGLYRWLPYHWQVNRVAHHFQRGFSDDFQRHALVQGVDQMMTPQLATLSTSADDTMVAAYAQHYVRRINALDAAMTQRPQGDAPLPGSELQAISLHLDPLTPYDPMMASRFATLYGDYVRWQPDKGALRAERDSLRARLAQLGIASRSTSWLAAWANLQGDLTPVTLASFWDIPDRPELPRVSRAYTPDGRRAVSGFIDELARAAGDDPQLKTQPVTLARRYREQLRDTWLRFATDFANSRRYLIGEQQWRDAFALILTSHDPYLRVIHEIATTFPDSLGGGGAAPDWAQLAARLDSLIASSNASDGSLEQRSAALFSLANAVGTDAVRAIGSQGAGSIAQRLRGSTALAQELGVYHDQLAAAIQIMRQGDGHALKLTADTYAYGSDPSIQSAPLHTAAEAMDAMKKSDDIAVHPADLSIWNLLRGPLDFVLDYGGHVSACALQKDWDAQVLAPLQGVSSQQMSAALYGDAGVVPAFMAGTVKPFVERDATQYRPRQTQGQSIPLNGTFYAFVSQAQRAHAGVQQARQTAEAQAAELPALEQQINEVSAKLDALKATVGIVKLTAQPAEVNPGAKVLPEQSSLTLQCTGGETTLDNYNFPSSKSFNWSLATCGDVTLDVRLPGVELTRHWRGARAFIDFLRASADGQYTFDLSNYPNEQKTLAASRVEWVKLKYQQQGQGALLASFDEVDRLTKLLKTLTDRRAALQGATVSGAPDNAPSPGALYAVPREISACWIDTVPAQVTKGASAALPRTSRNTAPVAK</sequence>
<evidence type="ECO:0000256" key="1">
    <source>
        <dbReference type="SAM" id="Coils"/>
    </source>
</evidence>
<reference evidence="4" key="2">
    <citation type="submission" date="2016-11" db="EMBL/GenBank/DDBJ databases">
        <title>Complete Genome Sequencing of Pandoraea pulmonicola DSM 16583.</title>
        <authorList>
            <person name="Chan K.-G."/>
        </authorList>
    </citation>
    <scope>NUCLEOTIDE SEQUENCE</scope>
    <source>
        <strain evidence="4">DSM 16583</strain>
    </source>
</reference>
<dbReference type="PANTHER" id="PTHR36153">
    <property type="entry name" value="INNER MEMBRANE PROTEIN-RELATED"/>
    <property type="match status" value="1"/>
</dbReference>
<dbReference type="PROSITE" id="PS51257">
    <property type="entry name" value="PROKAR_LIPOPROTEIN"/>
    <property type="match status" value="1"/>
</dbReference>
<accession>A0AAJ5CYH7</accession>
<reference evidence="6" key="1">
    <citation type="submission" date="2014-12" db="EMBL/GenBank/DDBJ databases">
        <title>Complete Genome Sequencing of Pandoraea pulmonicola DSM 16583.</title>
        <authorList>
            <person name="Chan K.-G."/>
        </authorList>
    </citation>
    <scope>NUCLEOTIDE SEQUENCE [LARGE SCALE GENOMIC DNA]</scope>
    <source>
        <strain evidence="6">DSM 16583</strain>
    </source>
</reference>
<reference evidence="5 7" key="3">
    <citation type="submission" date="2018-06" db="EMBL/GenBank/DDBJ databases">
        <authorList>
            <consortium name="Pathogen Informatics"/>
            <person name="Doyle S."/>
        </authorList>
    </citation>
    <scope>NUCLEOTIDE SEQUENCE [LARGE SCALE GENOMIC DNA]</scope>
    <source>
        <strain evidence="5 7">NCTC13159</strain>
    </source>
</reference>
<feature type="transmembrane region" description="Helical" evidence="2">
    <location>
        <begin position="37"/>
        <end position="54"/>
    </location>
</feature>
<keyword evidence="6" id="KW-1185">Reference proteome</keyword>
<keyword evidence="2" id="KW-1133">Transmembrane helix</keyword>
<organism evidence="5 7">
    <name type="scientific">Pandoraea pulmonicola</name>
    <dbReference type="NCBI Taxonomy" id="93221"/>
    <lineage>
        <taxon>Bacteria</taxon>
        <taxon>Pseudomonadati</taxon>
        <taxon>Pseudomonadota</taxon>
        <taxon>Betaproteobacteria</taxon>
        <taxon>Burkholderiales</taxon>
        <taxon>Burkholderiaceae</taxon>
        <taxon>Pandoraea</taxon>
    </lineage>
</organism>
<feature type="transmembrane region" description="Helical" evidence="2">
    <location>
        <begin position="441"/>
        <end position="461"/>
    </location>
</feature>
<dbReference type="Proteomes" id="UP000254589">
    <property type="component" value="Unassembled WGS sequence"/>
</dbReference>
<keyword evidence="2" id="KW-0812">Transmembrane</keyword>
<feature type="transmembrane region" description="Helical" evidence="2">
    <location>
        <begin position="9"/>
        <end position="31"/>
    </location>
</feature>
<dbReference type="InterPro" id="IPR027417">
    <property type="entry name" value="P-loop_NTPase"/>
</dbReference>
<dbReference type="SUPFAM" id="SSF52540">
    <property type="entry name" value="P-loop containing nucleoside triphosphate hydrolases"/>
    <property type="match status" value="1"/>
</dbReference>
<evidence type="ECO:0000313" key="5">
    <source>
        <dbReference type="EMBL" id="SUA88568.1"/>
    </source>
</evidence>
<dbReference type="EMBL" id="CP010310">
    <property type="protein sequence ID" value="AJC22328.1"/>
    <property type="molecule type" value="Genomic_DNA"/>
</dbReference>
<evidence type="ECO:0000259" key="3">
    <source>
        <dbReference type="Pfam" id="PF14331"/>
    </source>
</evidence>
<evidence type="ECO:0000313" key="7">
    <source>
        <dbReference type="Proteomes" id="UP000254589"/>
    </source>
</evidence>
<dbReference type="Proteomes" id="UP000035086">
    <property type="component" value="Chromosome"/>
</dbReference>
<dbReference type="PANTHER" id="PTHR36153:SF1">
    <property type="entry name" value="TYPE VI SECRETION SYSTEM COMPONENT TSSM1"/>
    <property type="match status" value="1"/>
</dbReference>
<dbReference type="Pfam" id="PF14331">
    <property type="entry name" value="IcmF-related_N"/>
    <property type="match status" value="1"/>
</dbReference>
<evidence type="ECO:0000313" key="6">
    <source>
        <dbReference type="Proteomes" id="UP000035086"/>
    </source>
</evidence>
<feature type="domain" description="Type VI secretion system component TssM1 N-terminal" evidence="3">
    <location>
        <begin position="177"/>
        <end position="443"/>
    </location>
</feature>
<dbReference type="AlphaFoldDB" id="A0AAJ5CYH7"/>
<dbReference type="KEGG" id="ppul:RO07_20875"/>
<feature type="coiled-coil region" evidence="1">
    <location>
        <begin position="1029"/>
        <end position="1063"/>
    </location>
</feature>
<name>A0AAJ5CYH7_PANPU</name>
<gene>
    <name evidence="5" type="ORF">NCTC13159_00017</name>
    <name evidence="4" type="ORF">RO07_20875</name>
</gene>
<protein>
    <submittedName>
        <fullName evidence="5">Uncharacterized protein conserved in bacteria</fullName>
    </submittedName>
</protein>
<dbReference type="InterPro" id="IPR025743">
    <property type="entry name" value="TssM1_N"/>
</dbReference>